<evidence type="ECO:0000313" key="2">
    <source>
        <dbReference type="Proteomes" id="UP000014200"/>
    </source>
</evidence>
<dbReference type="PATRIC" id="fig|1235788.3.peg.2307"/>
<evidence type="ECO:0000313" key="1">
    <source>
        <dbReference type="EMBL" id="EOS12440.1"/>
    </source>
</evidence>
<keyword evidence="2" id="KW-1185">Reference proteome</keyword>
<comment type="caution">
    <text evidence="1">The sequence shown here is derived from an EMBL/GenBank/DDBJ whole genome shotgun (WGS) entry which is preliminary data.</text>
</comment>
<sequence length="50" mass="6007">MPQANVRFKGQYVDMNSGFYSRTFSMDFMYRFGGYKRKEIKKVDASRFGY</sequence>
<accession>R9I8H4</accession>
<dbReference type="Proteomes" id="UP000014200">
    <property type="component" value="Unassembled WGS sequence"/>
</dbReference>
<organism evidence="1 2">
    <name type="scientific">Phocaeicola sartorii</name>
    <dbReference type="NCBI Taxonomy" id="671267"/>
    <lineage>
        <taxon>Bacteria</taxon>
        <taxon>Pseudomonadati</taxon>
        <taxon>Bacteroidota</taxon>
        <taxon>Bacteroidia</taxon>
        <taxon>Bacteroidales</taxon>
        <taxon>Bacteroidaceae</taxon>
        <taxon>Phocaeicola</taxon>
    </lineage>
</organism>
<name>R9I8H4_9BACT</name>
<gene>
    <name evidence="1" type="ORF">C802_02258</name>
</gene>
<dbReference type="EMBL" id="ASSP01000014">
    <property type="protein sequence ID" value="EOS12440.1"/>
    <property type="molecule type" value="Genomic_DNA"/>
</dbReference>
<protein>
    <submittedName>
        <fullName evidence="1">Uncharacterized protein</fullName>
    </submittedName>
</protein>
<dbReference type="AlphaFoldDB" id="R9I8H4"/>
<reference evidence="1 2" key="1">
    <citation type="submission" date="2013-04" db="EMBL/GenBank/DDBJ databases">
        <title>The Genome Sequence of Bacteroides massiliensis dnLKV3.</title>
        <authorList>
            <consortium name="The Broad Institute Genomics Platform"/>
            <consortium name="The Broad Institute Genome Sequencing Center for Infectious Disease"/>
            <person name="Earl A."/>
            <person name="Xavier R."/>
            <person name="Kuhn K."/>
            <person name="Stappenbeck T."/>
            <person name="Walker B."/>
            <person name="Young S."/>
            <person name="Zeng Q."/>
            <person name="Gargeya S."/>
            <person name="Fitzgerald M."/>
            <person name="Haas B."/>
            <person name="Abouelleil A."/>
            <person name="Allen A.W."/>
            <person name="Alvarado L."/>
            <person name="Arachchi H.M."/>
            <person name="Berlin A.M."/>
            <person name="Chapman S.B."/>
            <person name="Gainer-Dewar J."/>
            <person name="Goldberg J."/>
            <person name="Griggs A."/>
            <person name="Gujja S."/>
            <person name="Hansen M."/>
            <person name="Howarth C."/>
            <person name="Imamovic A."/>
            <person name="Ireland A."/>
            <person name="Larimer J."/>
            <person name="McCowan C."/>
            <person name="Murphy C."/>
            <person name="Pearson M."/>
            <person name="Poon T.W."/>
            <person name="Priest M."/>
            <person name="Roberts A."/>
            <person name="Saif S."/>
            <person name="Shea T."/>
            <person name="Sisk P."/>
            <person name="Sykes S."/>
            <person name="Wortman J."/>
            <person name="Nusbaum C."/>
            <person name="Birren B."/>
        </authorList>
    </citation>
    <scope>NUCLEOTIDE SEQUENCE [LARGE SCALE GENOMIC DNA]</scope>
    <source>
        <strain evidence="2">dnLKV3</strain>
    </source>
</reference>
<proteinExistence type="predicted"/>
<dbReference type="STRING" id="1235788.C802_02258"/>
<dbReference type="HOGENOM" id="CLU_3114621_0_0_10"/>